<sequence>MCSIIFGKTICPGGCSFRYCCSAAKRGVHVRLLLDDNNTPGLDDTLRLLDSHPNIEVRLLILSLFVRYARWDI</sequence>
<evidence type="ECO:0000313" key="2">
    <source>
        <dbReference type="Proteomes" id="UP000273655"/>
    </source>
</evidence>
<name>A0A447PG52_SALET</name>
<dbReference type="AlphaFoldDB" id="A0A447PG52"/>
<gene>
    <name evidence="1" type="ORF">NCTC8271_02440</name>
</gene>
<dbReference type="Proteomes" id="UP000273655">
    <property type="component" value="Chromosome 1"/>
</dbReference>
<dbReference type="Gene3D" id="3.30.870.10">
    <property type="entry name" value="Endonuclease Chain A"/>
    <property type="match status" value="1"/>
</dbReference>
<evidence type="ECO:0000313" key="1">
    <source>
        <dbReference type="EMBL" id="VEA36383.1"/>
    </source>
</evidence>
<organism evidence="1 2">
    <name type="scientific">Salmonella enterica I</name>
    <dbReference type="NCBI Taxonomy" id="59201"/>
    <lineage>
        <taxon>Bacteria</taxon>
        <taxon>Pseudomonadati</taxon>
        <taxon>Pseudomonadota</taxon>
        <taxon>Gammaproteobacteria</taxon>
        <taxon>Enterobacterales</taxon>
        <taxon>Enterobacteriaceae</taxon>
        <taxon>Salmonella</taxon>
    </lineage>
</organism>
<dbReference type="SUPFAM" id="SSF56024">
    <property type="entry name" value="Phospholipase D/nuclease"/>
    <property type="match status" value="1"/>
</dbReference>
<proteinExistence type="predicted"/>
<reference evidence="1 2" key="1">
    <citation type="submission" date="2018-12" db="EMBL/GenBank/DDBJ databases">
        <authorList>
            <consortium name="Pathogen Informatics"/>
        </authorList>
    </citation>
    <scope>NUCLEOTIDE SEQUENCE [LARGE SCALE GENOMIC DNA]</scope>
    <source>
        <strain evidence="1 2">NCTC8271</strain>
    </source>
</reference>
<dbReference type="EMBL" id="LR134148">
    <property type="protein sequence ID" value="VEA36383.1"/>
    <property type="molecule type" value="Genomic_DNA"/>
</dbReference>
<protein>
    <submittedName>
        <fullName evidence="1">Cardiolipin synthetase</fullName>
    </submittedName>
</protein>
<accession>A0A447PG52</accession>